<protein>
    <submittedName>
        <fullName evidence="3">Putative lipoprotein</fullName>
    </submittedName>
</protein>
<dbReference type="RefSeq" id="WP_002850413.1">
    <property type="nucleotide sequence ID" value="NZ_ADKM02000091.1"/>
</dbReference>
<feature type="compositionally biased region" description="Low complexity" evidence="1">
    <location>
        <begin position="25"/>
        <end position="46"/>
    </location>
</feature>
<comment type="caution">
    <text evidence="3">The sequence shown here is derived from an EMBL/GenBank/DDBJ whole genome shotgun (WGS) entry which is preliminary data.</text>
</comment>
<evidence type="ECO:0000313" key="3">
    <source>
        <dbReference type="EMBL" id="EGC02544.1"/>
    </source>
</evidence>
<feature type="signal peptide" evidence="2">
    <location>
        <begin position="1"/>
        <end position="21"/>
    </location>
</feature>
<dbReference type="STRING" id="246199.CUS_7187"/>
<dbReference type="AlphaFoldDB" id="E9SDJ1"/>
<evidence type="ECO:0000313" key="4">
    <source>
        <dbReference type="Proteomes" id="UP000004259"/>
    </source>
</evidence>
<keyword evidence="2" id="KW-0732">Signal</keyword>
<sequence length="736" mass="80050">MKRTRLTAAVLSIIMAATAMASCGGSTSNDNSAANSNGTTASGSAAKPGEQPTETKDTSELLPVAPGTVLRMACGYNSDKTGMSFTADLAGEGITLADGKTYNSGDLKPTWQAVEELFGIKIEDKYQGNSAADEYQYWDAQMDQVDMLSGTATLLSENGQQGKLVNLAQYLDKMPNFKAYLDANPIVRLSITGAAAGPNAGAIYFSPYFDGVDDIERMPLMRTDWVEKLLNGEGEFTADKSGKTADPVYTPYMPTSGTVDVDVVNADGTAVETLTKNYDAYGNIVDKMNAKGSMSGVEAVNMLREYIDKTYDGYYGTNRADLFIGQNAAWDADELTALLRCVVSNAPTLNGTDSVQGLFSREDANNQRRVDLYRFAGTLFGIRGMESRLDYLYVGTDGELHDSRNEVETYEALSKMHDLATEGLISKGFINSEDVNSEKYLSDDNGFMHYDYNQTQTAYNATALDNAAGEKYMAVMVPVAKWNDGEEKYMRFTESWRSVKVDGWGISVAGVGDNTDKLNACLRLIDYAYSPDGQILMSYGPDAFVKHDDSGNVVTFTFNGKEWPVVSDESYNDLWELQNGNYTNYARYYIGSTLSFVKSQAFEFQCTHEVGKEGAGHISNAIALGTIKHPELAIADNSWYTSVPTVLPQEVAETNAINELTALSASGSFGQGKEQSNLYVDIIAKGFTGETGSDAAATAKKVSDTVADGGWGGTTYLTRRNEAWHRLLDFYKTING</sequence>
<organism evidence="3 4">
    <name type="scientific">Ruminococcus albus 8</name>
    <dbReference type="NCBI Taxonomy" id="246199"/>
    <lineage>
        <taxon>Bacteria</taxon>
        <taxon>Bacillati</taxon>
        <taxon>Bacillota</taxon>
        <taxon>Clostridia</taxon>
        <taxon>Eubacteriales</taxon>
        <taxon>Oscillospiraceae</taxon>
        <taxon>Ruminococcus</taxon>
    </lineage>
</organism>
<name>E9SDJ1_RUMAL</name>
<dbReference type="eggNOG" id="ENOG502Z7RM">
    <property type="taxonomic scope" value="Bacteria"/>
</dbReference>
<dbReference type="EMBL" id="ADKM02000091">
    <property type="protein sequence ID" value="EGC02544.1"/>
    <property type="molecule type" value="Genomic_DNA"/>
</dbReference>
<dbReference type="Proteomes" id="UP000004259">
    <property type="component" value="Unassembled WGS sequence"/>
</dbReference>
<evidence type="ECO:0000256" key="2">
    <source>
        <dbReference type="SAM" id="SignalP"/>
    </source>
</evidence>
<reference evidence="3 4" key="1">
    <citation type="submission" date="2011-02" db="EMBL/GenBank/DDBJ databases">
        <authorList>
            <person name="Nelson K.E."/>
            <person name="Sutton G."/>
            <person name="Torralba M."/>
            <person name="Durkin S."/>
            <person name="Harkins D."/>
            <person name="Montgomery R."/>
            <person name="Ziemer C."/>
            <person name="Klaassens E."/>
            <person name="Ocuiv P."/>
            <person name="Morrison M."/>
        </authorList>
    </citation>
    <scope>NUCLEOTIDE SEQUENCE [LARGE SCALE GENOMIC DNA]</scope>
    <source>
        <strain evidence="3 4">8</strain>
    </source>
</reference>
<keyword evidence="3" id="KW-0449">Lipoprotein</keyword>
<accession>E9SDJ1</accession>
<keyword evidence="4" id="KW-1185">Reference proteome</keyword>
<dbReference type="PROSITE" id="PS51257">
    <property type="entry name" value="PROKAR_LIPOPROTEIN"/>
    <property type="match status" value="1"/>
</dbReference>
<gene>
    <name evidence="3" type="ORF">CUS_7187</name>
</gene>
<evidence type="ECO:0000256" key="1">
    <source>
        <dbReference type="SAM" id="MobiDB-lite"/>
    </source>
</evidence>
<feature type="region of interest" description="Disordered" evidence="1">
    <location>
        <begin position="25"/>
        <end position="62"/>
    </location>
</feature>
<proteinExistence type="predicted"/>
<dbReference type="Gene3D" id="3.40.190.10">
    <property type="entry name" value="Periplasmic binding protein-like II"/>
    <property type="match status" value="2"/>
</dbReference>
<feature type="chain" id="PRO_5039315917" evidence="2">
    <location>
        <begin position="22"/>
        <end position="736"/>
    </location>
</feature>
<dbReference type="SUPFAM" id="SSF53850">
    <property type="entry name" value="Periplasmic binding protein-like II"/>
    <property type="match status" value="1"/>
</dbReference>